<sequence length="327" mass="36354">MNEKEDSGSRETNANTLPSSGNKKADSDSSGCWGCLIIIVIIAAIIFCIHSCSKSNNSNSSQPTIHLTKKQRGERQKLVHNMNVWAGSYHKYGEVFIDKNNHAVLMLTDDTINNSSYKDLNSIASTFSTKVDAQKGPDNIDKVNTKVDHAVIENGNGQIMSKYHDGTIDIVNHWRSAHTKHKFTTMDKFAAAQRKVDEQANDLPSEYSKAQKKEYNQNYAALKADFKNWSDSNVAKVTVRRESGVMITTITLTANSDDLSKSELRNKIKSAWQIALSKYNAHLPYMAKEDGSDIDAKINDANGEYCAMGMTNSQNSSTELNYYGPAY</sequence>
<dbReference type="EMBL" id="FOMN01000011">
    <property type="protein sequence ID" value="SFD60107.1"/>
    <property type="molecule type" value="Genomic_DNA"/>
</dbReference>
<dbReference type="RefSeq" id="WP_090093979.1">
    <property type="nucleotide sequence ID" value="NZ_CBCRVU010000001.1"/>
</dbReference>
<keyword evidence="2" id="KW-1133">Transmembrane helix</keyword>
<proteinExistence type="predicted"/>
<evidence type="ECO:0000313" key="4">
    <source>
        <dbReference type="Proteomes" id="UP000199599"/>
    </source>
</evidence>
<dbReference type="Proteomes" id="UP000199599">
    <property type="component" value="Unassembled WGS sequence"/>
</dbReference>
<dbReference type="AlphaFoldDB" id="A0A1I1TNH7"/>
<evidence type="ECO:0000256" key="2">
    <source>
        <dbReference type="SAM" id="Phobius"/>
    </source>
</evidence>
<keyword evidence="2" id="KW-0812">Transmembrane</keyword>
<accession>A0A1I1TNH7</accession>
<feature type="region of interest" description="Disordered" evidence="1">
    <location>
        <begin position="1"/>
        <end position="29"/>
    </location>
</feature>
<evidence type="ECO:0000256" key="1">
    <source>
        <dbReference type="SAM" id="MobiDB-lite"/>
    </source>
</evidence>
<gene>
    <name evidence="3" type="ORF">SAMN04487792_1519</name>
</gene>
<keyword evidence="2" id="KW-0472">Membrane</keyword>
<feature type="compositionally biased region" description="Polar residues" evidence="1">
    <location>
        <begin position="10"/>
        <end position="22"/>
    </location>
</feature>
<organism evidence="3 4">
    <name type="scientific">Lactobacillus bombicola</name>
    <dbReference type="NCBI Taxonomy" id="1505723"/>
    <lineage>
        <taxon>Bacteria</taxon>
        <taxon>Bacillati</taxon>
        <taxon>Bacillota</taxon>
        <taxon>Bacilli</taxon>
        <taxon>Lactobacillales</taxon>
        <taxon>Lactobacillaceae</taxon>
        <taxon>Lactobacillus</taxon>
    </lineage>
</organism>
<protein>
    <submittedName>
        <fullName evidence="3">Uncharacterized protein</fullName>
    </submittedName>
</protein>
<evidence type="ECO:0000313" key="3">
    <source>
        <dbReference type="EMBL" id="SFD60107.1"/>
    </source>
</evidence>
<feature type="transmembrane region" description="Helical" evidence="2">
    <location>
        <begin position="30"/>
        <end position="47"/>
    </location>
</feature>
<dbReference type="STRING" id="1505723.SAMN04487792_1519"/>
<reference evidence="4" key="1">
    <citation type="submission" date="2016-10" db="EMBL/GenBank/DDBJ databases">
        <authorList>
            <person name="Varghese N."/>
            <person name="Submissions S."/>
        </authorList>
    </citation>
    <scope>NUCLEOTIDE SEQUENCE [LARGE SCALE GENOMIC DNA]</scope>
    <source>
        <strain evidence="4">R-53102</strain>
    </source>
</reference>
<name>A0A1I1TNH7_9LACO</name>